<evidence type="ECO:0000313" key="2">
    <source>
        <dbReference type="Proteomes" id="UP001302321"/>
    </source>
</evidence>
<keyword evidence="2" id="KW-1185">Reference proteome</keyword>
<proteinExistence type="predicted"/>
<evidence type="ECO:0000313" key="1">
    <source>
        <dbReference type="EMBL" id="KAK4173005.1"/>
    </source>
</evidence>
<reference evidence="1" key="1">
    <citation type="journal article" date="2023" name="Mol. Phylogenet. Evol.">
        <title>Genome-scale phylogeny and comparative genomics of the fungal order Sordariales.</title>
        <authorList>
            <person name="Hensen N."/>
            <person name="Bonometti L."/>
            <person name="Westerberg I."/>
            <person name="Brannstrom I.O."/>
            <person name="Guillou S."/>
            <person name="Cros-Aarteil S."/>
            <person name="Calhoun S."/>
            <person name="Haridas S."/>
            <person name="Kuo A."/>
            <person name="Mondo S."/>
            <person name="Pangilinan J."/>
            <person name="Riley R."/>
            <person name="LaButti K."/>
            <person name="Andreopoulos B."/>
            <person name="Lipzen A."/>
            <person name="Chen C."/>
            <person name="Yan M."/>
            <person name="Daum C."/>
            <person name="Ng V."/>
            <person name="Clum A."/>
            <person name="Steindorff A."/>
            <person name="Ohm R.A."/>
            <person name="Martin F."/>
            <person name="Silar P."/>
            <person name="Natvig D.O."/>
            <person name="Lalanne C."/>
            <person name="Gautier V."/>
            <person name="Ament-Velasquez S.L."/>
            <person name="Kruys A."/>
            <person name="Hutchinson M.I."/>
            <person name="Powell A.J."/>
            <person name="Barry K."/>
            <person name="Miller A.N."/>
            <person name="Grigoriev I.V."/>
            <person name="Debuchy R."/>
            <person name="Gladieux P."/>
            <person name="Hiltunen Thoren M."/>
            <person name="Johannesson H."/>
        </authorList>
    </citation>
    <scope>NUCLEOTIDE SEQUENCE</scope>
    <source>
        <strain evidence="1">CBS 892.96</strain>
    </source>
</reference>
<accession>A0AAN7A4I2</accession>
<sequence>MEQHCQQHQTQFAPHSDATDTAWQYNLENQDELKPTHKPFPNGPSTDSGATNCSVSRGYRFLAFPKHARTTKTTGLPRVFWVVLALNKRRVAPFLHAKIPANQGVDPPLSPDIPGYLEYPKVPLTFFGLPILPVPSWDILRGIIACSKISYLCVIPSETKSRVALEMASGVASPCLLGELTHHQLGRRRASGFSRYPFCAT</sequence>
<comment type="caution">
    <text evidence="1">The sequence shown here is derived from an EMBL/GenBank/DDBJ whole genome shotgun (WGS) entry which is preliminary data.</text>
</comment>
<protein>
    <submittedName>
        <fullName evidence="1">Uncharacterized protein</fullName>
    </submittedName>
</protein>
<organism evidence="1 2">
    <name type="scientific">Triangularia setosa</name>
    <dbReference type="NCBI Taxonomy" id="2587417"/>
    <lineage>
        <taxon>Eukaryota</taxon>
        <taxon>Fungi</taxon>
        <taxon>Dikarya</taxon>
        <taxon>Ascomycota</taxon>
        <taxon>Pezizomycotina</taxon>
        <taxon>Sordariomycetes</taxon>
        <taxon>Sordariomycetidae</taxon>
        <taxon>Sordariales</taxon>
        <taxon>Podosporaceae</taxon>
        <taxon>Triangularia</taxon>
    </lineage>
</organism>
<dbReference type="EMBL" id="MU866376">
    <property type="protein sequence ID" value="KAK4173005.1"/>
    <property type="molecule type" value="Genomic_DNA"/>
</dbReference>
<reference evidence="1" key="2">
    <citation type="submission" date="2023-05" db="EMBL/GenBank/DDBJ databases">
        <authorList>
            <consortium name="Lawrence Berkeley National Laboratory"/>
            <person name="Steindorff A."/>
            <person name="Hensen N."/>
            <person name="Bonometti L."/>
            <person name="Westerberg I."/>
            <person name="Brannstrom I.O."/>
            <person name="Guillou S."/>
            <person name="Cros-Aarteil S."/>
            <person name="Calhoun S."/>
            <person name="Haridas S."/>
            <person name="Kuo A."/>
            <person name="Mondo S."/>
            <person name="Pangilinan J."/>
            <person name="Riley R."/>
            <person name="Labutti K."/>
            <person name="Andreopoulos B."/>
            <person name="Lipzen A."/>
            <person name="Chen C."/>
            <person name="Yanf M."/>
            <person name="Daum C."/>
            <person name="Ng V."/>
            <person name="Clum A."/>
            <person name="Ohm R."/>
            <person name="Martin F."/>
            <person name="Silar P."/>
            <person name="Natvig D."/>
            <person name="Lalanne C."/>
            <person name="Gautier V."/>
            <person name="Ament-Velasquez S.L."/>
            <person name="Kruys A."/>
            <person name="Hutchinson M.I."/>
            <person name="Powell A.J."/>
            <person name="Barry K."/>
            <person name="Miller A.N."/>
            <person name="Grigoriev I.V."/>
            <person name="Debuchy R."/>
            <person name="Gladieux P."/>
            <person name="Thoren M.H."/>
            <person name="Johannesson H."/>
        </authorList>
    </citation>
    <scope>NUCLEOTIDE SEQUENCE</scope>
    <source>
        <strain evidence="1">CBS 892.96</strain>
    </source>
</reference>
<gene>
    <name evidence="1" type="ORF">QBC36DRAFT_336722</name>
</gene>
<dbReference type="Proteomes" id="UP001302321">
    <property type="component" value="Unassembled WGS sequence"/>
</dbReference>
<name>A0AAN7A4I2_9PEZI</name>
<dbReference type="AlphaFoldDB" id="A0AAN7A4I2"/>